<accession>A0A6I2GK23</accession>
<dbReference type="RefSeq" id="WP_153863717.1">
    <property type="nucleotide sequence ID" value="NZ_WJQS01000007.1"/>
</dbReference>
<dbReference type="Proteomes" id="UP000430975">
    <property type="component" value="Unassembled WGS sequence"/>
</dbReference>
<dbReference type="GO" id="GO:0016491">
    <property type="term" value="F:oxidoreductase activity"/>
    <property type="evidence" value="ECO:0007669"/>
    <property type="project" value="InterPro"/>
</dbReference>
<comment type="subcellular location">
    <subcellularLocation>
        <location evidence="1">Cell envelope</location>
    </subcellularLocation>
</comment>
<dbReference type="InterPro" id="IPR017937">
    <property type="entry name" value="Thioredoxin_CS"/>
</dbReference>
<dbReference type="InterPro" id="IPR013766">
    <property type="entry name" value="Thioredoxin_domain"/>
</dbReference>
<evidence type="ECO:0000256" key="3">
    <source>
        <dbReference type="SAM" id="MobiDB-lite"/>
    </source>
</evidence>
<keyword evidence="6" id="KW-1185">Reference proteome</keyword>
<keyword evidence="2" id="KW-0201">Cytochrome c-type biogenesis</keyword>
<dbReference type="CDD" id="cd02966">
    <property type="entry name" value="TlpA_like_family"/>
    <property type="match status" value="1"/>
</dbReference>
<organism evidence="5 6">
    <name type="scientific">Fundicoccus ignavus</name>
    <dbReference type="NCBI Taxonomy" id="2664442"/>
    <lineage>
        <taxon>Bacteria</taxon>
        <taxon>Bacillati</taxon>
        <taxon>Bacillota</taxon>
        <taxon>Bacilli</taxon>
        <taxon>Lactobacillales</taxon>
        <taxon>Aerococcaceae</taxon>
        <taxon>Fundicoccus</taxon>
    </lineage>
</organism>
<evidence type="ECO:0000313" key="6">
    <source>
        <dbReference type="Proteomes" id="UP000430975"/>
    </source>
</evidence>
<sequence length="220" mass="24625">MKKLLLLITMIIVLFGGAFYIYQSNSVTEEVVTEESSIEISPQVKSDESHVATSSTIEESEPMEEESKGSIDITSNNQPKTDWEGPSSIYLNTDGDEIDLSENYGKGTLINIWASWCEPCKVEMPYFEEAYQTYGDDINFLMINATESKPTETQEAALTFADEMDLSMPIYFDTEMSNQYLFGATILPLTVILDAEGHVEEIVRGQVSPAKLTQLIEQIL</sequence>
<dbReference type="InterPro" id="IPR036249">
    <property type="entry name" value="Thioredoxin-like_sf"/>
</dbReference>
<feature type="region of interest" description="Disordered" evidence="3">
    <location>
        <begin position="38"/>
        <end position="86"/>
    </location>
</feature>
<dbReference type="Gene3D" id="3.40.30.10">
    <property type="entry name" value="Glutaredoxin"/>
    <property type="match status" value="1"/>
</dbReference>
<feature type="domain" description="Thioredoxin" evidence="4">
    <location>
        <begin position="79"/>
        <end position="220"/>
    </location>
</feature>
<dbReference type="GO" id="GO:0017004">
    <property type="term" value="P:cytochrome complex assembly"/>
    <property type="evidence" value="ECO:0007669"/>
    <property type="project" value="UniProtKB-KW"/>
</dbReference>
<dbReference type="InterPro" id="IPR013740">
    <property type="entry name" value="Redoxin"/>
</dbReference>
<protein>
    <submittedName>
        <fullName evidence="5">Redoxin domain-containing protein</fullName>
    </submittedName>
</protein>
<dbReference type="InterPro" id="IPR050553">
    <property type="entry name" value="Thioredoxin_ResA/DsbE_sf"/>
</dbReference>
<dbReference type="PANTHER" id="PTHR42852:SF17">
    <property type="entry name" value="THIOREDOXIN-LIKE PROTEIN HI_1115"/>
    <property type="match status" value="1"/>
</dbReference>
<dbReference type="AlphaFoldDB" id="A0A6I2GK23"/>
<dbReference type="PANTHER" id="PTHR42852">
    <property type="entry name" value="THIOL:DISULFIDE INTERCHANGE PROTEIN DSBE"/>
    <property type="match status" value="1"/>
</dbReference>
<dbReference type="EMBL" id="WJQS01000007">
    <property type="protein sequence ID" value="MRI85861.1"/>
    <property type="molecule type" value="Genomic_DNA"/>
</dbReference>
<evidence type="ECO:0000256" key="2">
    <source>
        <dbReference type="ARBA" id="ARBA00022748"/>
    </source>
</evidence>
<dbReference type="PROSITE" id="PS00194">
    <property type="entry name" value="THIOREDOXIN_1"/>
    <property type="match status" value="1"/>
</dbReference>
<reference evidence="5 6" key="1">
    <citation type="submission" date="2019-11" db="EMBL/GenBank/DDBJ databases">
        <title>Characterisation of Fundicoccus ignavus gen. nov. sp. nov., a novel genus of the family Aerococcaceae isolated from bulk tank milk.</title>
        <authorList>
            <person name="Siebert A."/>
            <person name="Huptas C."/>
            <person name="Wenning M."/>
            <person name="Scherer S."/>
            <person name="Doll E.V."/>
        </authorList>
    </citation>
    <scope>NUCLEOTIDE SEQUENCE [LARGE SCALE GENOMIC DNA]</scope>
    <source>
        <strain evidence="5 6">WS4759</strain>
    </source>
</reference>
<proteinExistence type="predicted"/>
<dbReference type="SUPFAM" id="SSF52833">
    <property type="entry name" value="Thioredoxin-like"/>
    <property type="match status" value="1"/>
</dbReference>
<evidence type="ECO:0000313" key="5">
    <source>
        <dbReference type="EMBL" id="MRI85861.1"/>
    </source>
</evidence>
<gene>
    <name evidence="5" type="ORF">GIY09_08280</name>
</gene>
<dbReference type="GO" id="GO:0030313">
    <property type="term" value="C:cell envelope"/>
    <property type="evidence" value="ECO:0007669"/>
    <property type="project" value="UniProtKB-SubCell"/>
</dbReference>
<comment type="caution">
    <text evidence="5">The sequence shown here is derived from an EMBL/GenBank/DDBJ whole genome shotgun (WGS) entry which is preliminary data.</text>
</comment>
<name>A0A6I2GK23_9LACT</name>
<evidence type="ECO:0000259" key="4">
    <source>
        <dbReference type="PROSITE" id="PS51352"/>
    </source>
</evidence>
<dbReference type="Pfam" id="PF08534">
    <property type="entry name" value="Redoxin"/>
    <property type="match status" value="1"/>
</dbReference>
<evidence type="ECO:0000256" key="1">
    <source>
        <dbReference type="ARBA" id="ARBA00004196"/>
    </source>
</evidence>
<dbReference type="PROSITE" id="PS51352">
    <property type="entry name" value="THIOREDOXIN_2"/>
    <property type="match status" value="1"/>
</dbReference>